<proteinExistence type="predicted"/>
<sequence>MFFSFLLFIIFPTTFFALYIFDFSKVFLYNTNVVMRTNKITRITVDGSFIIFDSFMIHKLKIFFK</sequence>
<dbReference type="KEGG" id="vg:5658884"/>
<dbReference type="Proteomes" id="UP000202419">
    <property type="component" value="Segment"/>
</dbReference>
<keyword evidence="2" id="KW-1185">Reference proteome</keyword>
<dbReference type="GeneID" id="5658884"/>
<dbReference type="RefSeq" id="YP_001498007.1">
    <property type="nucleotide sequence ID" value="NC_009898.1"/>
</dbReference>
<accession>A7IXY6</accession>
<protein>
    <submittedName>
        <fullName evidence="1">Uncharacterized protein B811R</fullName>
    </submittedName>
</protein>
<name>A7IXY6_PBCVN</name>
<evidence type="ECO:0000313" key="2">
    <source>
        <dbReference type="Proteomes" id="UP000202419"/>
    </source>
</evidence>
<reference evidence="1 2" key="1">
    <citation type="journal article" date="2007" name="Virology">
        <title>Sequence and annotation of the 369-kb NY-2A and the 345-kb AR158 viruses that infect Chlorella NC64A.</title>
        <authorList>
            <person name="Fitzgerald L.A."/>
            <person name="Graves M.V."/>
            <person name="Li X."/>
            <person name="Feldblyum T."/>
            <person name="Nierman W.C."/>
            <person name="Van Etten J.L."/>
        </authorList>
    </citation>
    <scope>NUCLEOTIDE SEQUENCE [LARGE SCALE GENOMIC DNA]</scope>
    <source>
        <strain evidence="1 2">NY-2A</strain>
    </source>
</reference>
<evidence type="ECO:0000313" key="1">
    <source>
        <dbReference type="EMBL" id="ABT15210.1"/>
    </source>
</evidence>
<dbReference type="EMBL" id="DQ491002">
    <property type="protein sequence ID" value="ABT15210.1"/>
    <property type="molecule type" value="Genomic_DNA"/>
</dbReference>
<organism evidence="1 2">
    <name type="scientific">Paramecium bursaria Chlorella virus NY2A</name>
    <name type="common">PBCV-NY2A</name>
    <dbReference type="NCBI Taxonomy" id="46021"/>
    <lineage>
        <taxon>Viruses</taxon>
        <taxon>Varidnaviria</taxon>
        <taxon>Bamfordvirae</taxon>
        <taxon>Nucleocytoviricota</taxon>
        <taxon>Megaviricetes</taxon>
        <taxon>Algavirales</taxon>
        <taxon>Phycodnaviridae</taxon>
        <taxon>Chlorovirus</taxon>
        <taxon>Chlorovirus americanus</taxon>
    </lineage>
</organism>
<organismHost>
    <name type="scientific">Chlorella</name>
    <dbReference type="NCBI Taxonomy" id="3071"/>
</organismHost>
<gene>
    <name evidence="1" type="primary">B811R</name>
    <name evidence="1" type="ORF">NY2A_B811R</name>
</gene>